<comment type="similarity">
    <text evidence="4">Belongs to the phospholipase A1 family.</text>
</comment>
<evidence type="ECO:0000256" key="6">
    <source>
        <dbReference type="ARBA" id="ARBA00013179"/>
    </source>
</evidence>
<dbReference type="STRING" id="1548018.LS64_14015"/>
<keyword evidence="15" id="KW-0443">Lipid metabolism</keyword>
<dbReference type="AlphaFoldDB" id="A0A347VSG8"/>
<comment type="caution">
    <text evidence="22">The sequence shown here is derived from an EMBL/GenBank/DDBJ whole genome shotgun (WGS) entry which is preliminary data.</text>
</comment>
<keyword evidence="10 20" id="KW-0479">Metal-binding</keyword>
<evidence type="ECO:0000256" key="9">
    <source>
        <dbReference type="ARBA" id="ARBA00022692"/>
    </source>
</evidence>
<evidence type="ECO:0000256" key="7">
    <source>
        <dbReference type="ARBA" id="ARBA00013278"/>
    </source>
</evidence>
<reference evidence="22" key="3">
    <citation type="submission" date="2018-04" db="EMBL/GenBank/DDBJ databases">
        <authorList>
            <person name="Sheh A."/>
            <person name="Shen Z."/>
            <person name="Mannion A.J."/>
            <person name="Fox J.G."/>
        </authorList>
    </citation>
    <scope>NUCLEOTIDE SEQUENCE</scope>
    <source>
        <strain evidence="22">MIT 97-6194</strain>
    </source>
</reference>
<gene>
    <name evidence="21" type="ORF">DCO61_03830</name>
    <name evidence="22" type="ORF">LS64_006825</name>
</gene>
<evidence type="ECO:0000256" key="1">
    <source>
        <dbReference type="ARBA" id="ARBA00000111"/>
    </source>
</evidence>
<dbReference type="InterPro" id="IPR036541">
    <property type="entry name" value="PLipase_A1_sf"/>
</dbReference>
<reference evidence="22 23" key="2">
    <citation type="journal article" date="2016" name="Infect. Immun.">
        <title>Helicobacter saguini, a Novel Helicobacter Isolated from Cotton-Top Tamarins with Ulcerative Colitis, Has Proinflammatory Properties and Induces Typhlocolitis and Dysplasia in Gnotobiotic IL-10-/- Mice.</title>
        <authorList>
            <person name="Shen Z."/>
            <person name="Mannion A."/>
            <person name="Whary M.T."/>
            <person name="Muthupalani S."/>
            <person name="Sheh A."/>
            <person name="Feng Y."/>
            <person name="Gong G."/>
            <person name="Vandamme P."/>
            <person name="Holcombe H.R."/>
            <person name="Paster B.J."/>
            <person name="Fox J.G."/>
        </authorList>
    </citation>
    <scope>NUCLEOTIDE SEQUENCE [LARGE SCALE GENOMIC DNA]</scope>
    <source>
        <strain evidence="22 23">MIT 97-6194</strain>
    </source>
</reference>
<keyword evidence="9" id="KW-0812">Transmembrane</keyword>
<evidence type="ECO:0000256" key="19">
    <source>
        <dbReference type="PIRSR" id="PIRSR603187-1"/>
    </source>
</evidence>
<dbReference type="EC" id="3.1.1.4" evidence="7"/>
<dbReference type="PANTHER" id="PTHR40457:SF1">
    <property type="entry name" value="PHOSPHOLIPASE A1"/>
    <property type="match status" value="1"/>
</dbReference>
<evidence type="ECO:0000313" key="24">
    <source>
        <dbReference type="Proteomes" id="UP000477070"/>
    </source>
</evidence>
<comment type="catalytic activity">
    <reaction evidence="1">
        <text>a 1,2-diacyl-sn-glycero-3-phosphocholine + H2O = a 2-acyl-sn-glycero-3-phosphocholine + a fatty acid + H(+)</text>
        <dbReference type="Rhea" id="RHEA:18689"/>
        <dbReference type="ChEBI" id="CHEBI:15377"/>
        <dbReference type="ChEBI" id="CHEBI:15378"/>
        <dbReference type="ChEBI" id="CHEBI:28868"/>
        <dbReference type="ChEBI" id="CHEBI:57643"/>
        <dbReference type="ChEBI" id="CHEBI:57875"/>
        <dbReference type="EC" id="3.1.1.32"/>
    </reaction>
</comment>
<dbReference type="Proteomes" id="UP000477070">
    <property type="component" value="Unassembled WGS sequence"/>
</dbReference>
<keyword evidence="12" id="KW-0378">Hydrolase</keyword>
<dbReference type="GO" id="GO:0008970">
    <property type="term" value="F:phospholipase A1 activity"/>
    <property type="evidence" value="ECO:0007669"/>
    <property type="project" value="UniProtKB-EC"/>
</dbReference>
<evidence type="ECO:0000256" key="11">
    <source>
        <dbReference type="ARBA" id="ARBA00022729"/>
    </source>
</evidence>
<dbReference type="Gene3D" id="2.40.230.10">
    <property type="entry name" value="Phospholipase A1"/>
    <property type="match status" value="1"/>
</dbReference>
<dbReference type="Pfam" id="PF02253">
    <property type="entry name" value="PLA1"/>
    <property type="match status" value="1"/>
</dbReference>
<name>A0A347VSG8_9HELI</name>
<evidence type="ECO:0000256" key="14">
    <source>
        <dbReference type="ARBA" id="ARBA00022963"/>
    </source>
</evidence>
<dbReference type="RefSeq" id="WP_034573858.1">
    <property type="nucleotide sequence ID" value="NZ_JRMP02000009.1"/>
</dbReference>
<keyword evidence="23" id="KW-1185">Reference proteome</keyword>
<evidence type="ECO:0000256" key="5">
    <source>
        <dbReference type="ARBA" id="ARBA00011702"/>
    </source>
</evidence>
<keyword evidence="16" id="KW-0472">Membrane</keyword>
<evidence type="ECO:0000256" key="18">
    <source>
        <dbReference type="ARBA" id="ARBA00032375"/>
    </source>
</evidence>
<dbReference type="GO" id="GO:0004623">
    <property type="term" value="F:phospholipase A2 activity"/>
    <property type="evidence" value="ECO:0007669"/>
    <property type="project" value="UniProtKB-EC"/>
</dbReference>
<comment type="cofactor">
    <cofactor evidence="20">
        <name>Ca(2+)</name>
        <dbReference type="ChEBI" id="CHEBI:29108"/>
    </cofactor>
    <text evidence="20">Binds 1 Ca(2+) ion per monomer.</text>
</comment>
<evidence type="ECO:0000256" key="20">
    <source>
        <dbReference type="PIRSR" id="PIRSR603187-2"/>
    </source>
</evidence>
<dbReference type="SUPFAM" id="SSF56931">
    <property type="entry name" value="Outer membrane phospholipase A (OMPLA)"/>
    <property type="match status" value="1"/>
</dbReference>
<reference evidence="22 23" key="1">
    <citation type="journal article" date="2014" name="Genome Announc.">
        <title>Draft genome sequences of eight enterohepatic helicobacter species isolated from both laboratory and wild rodents.</title>
        <authorList>
            <person name="Sheh A."/>
            <person name="Shen Z."/>
            <person name="Fox J.G."/>
        </authorList>
    </citation>
    <scope>NUCLEOTIDE SEQUENCE [LARGE SCALE GENOMIC DNA]</scope>
    <source>
        <strain evidence="22 23">MIT 97-6194</strain>
    </source>
</reference>
<evidence type="ECO:0000256" key="8">
    <source>
        <dbReference type="ARBA" id="ARBA00022452"/>
    </source>
</evidence>
<keyword evidence="14" id="KW-0442">Lipid degradation</keyword>
<protein>
    <recommendedName>
        <fullName evidence="18">Phosphatidylcholine 1-acylhydrolase</fullName>
        <ecNumber evidence="6">3.1.1.32</ecNumber>
        <ecNumber evidence="7">3.1.1.4</ecNumber>
    </recommendedName>
</protein>
<evidence type="ECO:0000256" key="2">
    <source>
        <dbReference type="ARBA" id="ARBA00001604"/>
    </source>
</evidence>
<evidence type="ECO:0000256" key="15">
    <source>
        <dbReference type="ARBA" id="ARBA00023098"/>
    </source>
</evidence>
<comment type="subcellular location">
    <subcellularLocation>
        <location evidence="3">Cell outer membrane</location>
        <topology evidence="3">Multi-pass membrane protein</topology>
    </subcellularLocation>
</comment>
<dbReference type="EMBL" id="JRMP02000009">
    <property type="protein sequence ID" value="TLD94204.1"/>
    <property type="molecule type" value="Genomic_DNA"/>
</dbReference>
<dbReference type="GO" id="GO:0046872">
    <property type="term" value="F:metal ion binding"/>
    <property type="evidence" value="ECO:0007669"/>
    <property type="project" value="UniProtKB-KW"/>
</dbReference>
<feature type="binding site" description="in dimeric form" evidence="20">
    <location>
        <position position="171"/>
    </location>
    <ligand>
        <name>Ca(2+)</name>
        <dbReference type="ChEBI" id="CHEBI:29108"/>
        <label>1</label>
    </ligand>
</feature>
<dbReference type="PANTHER" id="PTHR40457">
    <property type="entry name" value="PHOSPHOLIPASE A1"/>
    <property type="match status" value="1"/>
</dbReference>
<evidence type="ECO:0000256" key="10">
    <source>
        <dbReference type="ARBA" id="ARBA00022723"/>
    </source>
</evidence>
<accession>A0A347VSG8</accession>
<evidence type="ECO:0000313" key="23">
    <source>
        <dbReference type="Proteomes" id="UP000029714"/>
    </source>
</evidence>
<keyword evidence="8" id="KW-1134">Transmembrane beta strand</keyword>
<dbReference type="GO" id="GO:0016042">
    <property type="term" value="P:lipid catabolic process"/>
    <property type="evidence" value="ECO:0007669"/>
    <property type="project" value="UniProtKB-KW"/>
</dbReference>
<dbReference type="EC" id="3.1.1.32" evidence="6"/>
<keyword evidence="11" id="KW-0732">Signal</keyword>
<proteinExistence type="inferred from homology"/>
<feature type="active site" description="Nucleophile" evidence="19">
    <location>
        <position position="212"/>
    </location>
</feature>
<evidence type="ECO:0000256" key="13">
    <source>
        <dbReference type="ARBA" id="ARBA00022837"/>
    </source>
</evidence>
<sequence length="368" mass="42722">MKIVYLFICFIGLMFAGIKQESTNIESTNTQNTEQTPLTKEQLKEQKRLAKEQKKKNKSPKAVQRWLDKTFPVDETTMKEYDSIKLPPTHFAKIDTKALNMSFKFYEPWYFMPTYTSLTPTYDDKSLTRTEIKSQVSSRIEFINDVLCKFCAFSFDLTFKIYLQSYNGVQSSPLRDFDLSPGLSFLYKRPLAINGGAGGYITWLSIAYVHVSNGEKENVINDIRQGTPQWSQNRNFVRSKSLDRFIVDANYRYKDLNVRLRAWGYPNLVAFDGPATNSDVSDYMGYGDVRVSYAYKRNLFEFYMNNIFGNYFSRSFWQWKGQVELGYSFAITRQIALYVQFVGGHGDSLYEYSLPVARVGIGARLKDW</sequence>
<dbReference type="OrthoDB" id="188433at2"/>
<evidence type="ECO:0000313" key="22">
    <source>
        <dbReference type="EMBL" id="TLD94204.1"/>
    </source>
</evidence>
<evidence type="ECO:0000256" key="3">
    <source>
        <dbReference type="ARBA" id="ARBA00004571"/>
    </source>
</evidence>
<organism evidence="22 23">
    <name type="scientific">Helicobacter saguini</name>
    <dbReference type="NCBI Taxonomy" id="1548018"/>
    <lineage>
        <taxon>Bacteria</taxon>
        <taxon>Pseudomonadati</taxon>
        <taxon>Campylobacterota</taxon>
        <taxon>Epsilonproteobacteria</taxon>
        <taxon>Campylobacterales</taxon>
        <taxon>Helicobacteraceae</taxon>
        <taxon>Helicobacter</taxon>
    </lineage>
</organism>
<evidence type="ECO:0000313" key="21">
    <source>
        <dbReference type="EMBL" id="MWV69165.1"/>
    </source>
</evidence>
<reference evidence="21 24" key="4">
    <citation type="submission" date="2019-12" db="EMBL/GenBank/DDBJ databases">
        <title>Multi-Generational Helicobacter saguini Isolates.</title>
        <authorList>
            <person name="Mannion A."/>
            <person name="Shen Z."/>
            <person name="Fox J.G."/>
        </authorList>
    </citation>
    <scope>NUCLEOTIDE SEQUENCE [LARGE SCALE GENOMIC DNA]</scope>
    <source>
        <strain evidence="21">16-048</strain>
        <strain evidence="24">16-048 (F4)</strain>
    </source>
</reference>
<keyword evidence="13 20" id="KW-0106">Calcium</keyword>
<evidence type="ECO:0000256" key="4">
    <source>
        <dbReference type="ARBA" id="ARBA00010525"/>
    </source>
</evidence>
<comment type="subunit">
    <text evidence="5">Homodimer; dimerization is reversible, and the dimeric form is the active one.</text>
</comment>
<keyword evidence="17" id="KW-0998">Cell outer membrane</keyword>
<dbReference type="Proteomes" id="UP000029714">
    <property type="component" value="Unassembled WGS sequence"/>
</dbReference>
<evidence type="ECO:0000256" key="16">
    <source>
        <dbReference type="ARBA" id="ARBA00023136"/>
    </source>
</evidence>
<comment type="catalytic activity">
    <reaction evidence="2">
        <text>a 1,2-diacyl-sn-glycero-3-phosphocholine + H2O = a 1-acyl-sn-glycero-3-phosphocholine + a fatty acid + H(+)</text>
        <dbReference type="Rhea" id="RHEA:15801"/>
        <dbReference type="ChEBI" id="CHEBI:15377"/>
        <dbReference type="ChEBI" id="CHEBI:15378"/>
        <dbReference type="ChEBI" id="CHEBI:28868"/>
        <dbReference type="ChEBI" id="CHEBI:57643"/>
        <dbReference type="ChEBI" id="CHEBI:58168"/>
        <dbReference type="EC" id="3.1.1.4"/>
    </reaction>
</comment>
<dbReference type="InterPro" id="IPR003187">
    <property type="entry name" value="PLipase_A1"/>
</dbReference>
<feature type="active site" description="Proton acceptor" evidence="19">
    <location>
        <position position="210"/>
    </location>
</feature>
<dbReference type="GO" id="GO:0009279">
    <property type="term" value="C:cell outer membrane"/>
    <property type="evidence" value="ECO:0007669"/>
    <property type="project" value="UniProtKB-SubCell"/>
</dbReference>
<evidence type="ECO:0000256" key="12">
    <source>
        <dbReference type="ARBA" id="ARBA00022801"/>
    </source>
</evidence>
<dbReference type="EMBL" id="QBIU01000001">
    <property type="protein sequence ID" value="MWV69165.1"/>
    <property type="molecule type" value="Genomic_DNA"/>
</dbReference>
<evidence type="ECO:0000256" key="17">
    <source>
        <dbReference type="ARBA" id="ARBA00023237"/>
    </source>
</evidence>